<evidence type="ECO:0000256" key="1">
    <source>
        <dbReference type="SAM" id="MobiDB-lite"/>
    </source>
</evidence>
<name>A0A7I7YUF8_9MYCO</name>
<sequence>MRLSKSWFTRRGILSAAVGVLAAVLALVFYGAGVLDFLERQSVDQRFSWRGPQSPGTDIVIVGIDQKTLQALGTRPPLPRADYAKVLDAIRAAGPRVIGVDTQFIGRSDPADDRALLDAVARDGPILLATHDGSDGPITVPADVAGAAGAVPASAAIEKDPDGVLRRMLYAPMSVPTLAVGAAELFLKRPMNAADFPANHALIDFRGPPGTFPRYSFVDVMAGAVPPGAFAGKAVLVGVTDPVGEDLFVTSASPVPMPGVEVHANALWTALAGVPLKSANTVVDLAVVVALSAITALVGARRSGLFTLGSSVGLLFAFVAGVQVAFDAGWVVTVAYPLLGLAVATAGMIGVDAYVERRQRAALERDLGELLPPLKPPAFFISYRRSQNTTQAQALRQELTRRYGAASVFMDTSSIDYGESFPDRIVSAIRGCSVMLVLIGPHWLERVNGNRRIDQPDDWVRRELEAGLQRREAVIVPMLLDGACVPDGAELPETVKRLAQLHAFAASGGDFRADVDKLMRSVDRGRRRAAHADGAVPAATPGPAASAD</sequence>
<accession>A0A7I7YUF8</accession>
<gene>
    <name evidence="3" type="ORF">MPRM_26910</name>
</gene>
<feature type="transmembrane region" description="Helical" evidence="2">
    <location>
        <begin position="305"/>
        <end position="326"/>
    </location>
</feature>
<feature type="transmembrane region" description="Helical" evidence="2">
    <location>
        <begin position="332"/>
        <end position="355"/>
    </location>
</feature>
<protein>
    <submittedName>
        <fullName evidence="3">Adenylate/guanylate cyclase domain-containing protein</fullName>
    </submittedName>
</protein>
<keyword evidence="2" id="KW-0812">Transmembrane</keyword>
<dbReference type="SMART" id="SM01080">
    <property type="entry name" value="CHASE2"/>
    <property type="match status" value="1"/>
</dbReference>
<dbReference type="Gene3D" id="3.40.50.10140">
    <property type="entry name" value="Toll/interleukin-1 receptor homology (TIR) domain"/>
    <property type="match status" value="1"/>
</dbReference>
<keyword evidence="4" id="KW-1185">Reference proteome</keyword>
<organism evidence="3 4">
    <name type="scientific">Mycobacterium parmense</name>
    <dbReference type="NCBI Taxonomy" id="185642"/>
    <lineage>
        <taxon>Bacteria</taxon>
        <taxon>Bacillati</taxon>
        <taxon>Actinomycetota</taxon>
        <taxon>Actinomycetes</taxon>
        <taxon>Mycobacteriales</taxon>
        <taxon>Mycobacteriaceae</taxon>
        <taxon>Mycobacterium</taxon>
        <taxon>Mycobacterium simiae complex</taxon>
    </lineage>
</organism>
<dbReference type="InterPro" id="IPR035897">
    <property type="entry name" value="Toll_tir_struct_dom_sf"/>
</dbReference>
<feature type="compositionally biased region" description="Low complexity" evidence="1">
    <location>
        <begin position="532"/>
        <end position="548"/>
    </location>
</feature>
<evidence type="ECO:0000313" key="3">
    <source>
        <dbReference type="EMBL" id="BBZ45410.1"/>
    </source>
</evidence>
<proteinExistence type="predicted"/>
<feature type="transmembrane region" description="Helical" evidence="2">
    <location>
        <begin position="12"/>
        <end position="32"/>
    </location>
</feature>
<evidence type="ECO:0000256" key="2">
    <source>
        <dbReference type="SAM" id="Phobius"/>
    </source>
</evidence>
<feature type="region of interest" description="Disordered" evidence="1">
    <location>
        <begin position="526"/>
        <end position="548"/>
    </location>
</feature>
<reference evidence="3 4" key="1">
    <citation type="journal article" date="2019" name="Emerg. Microbes Infect.">
        <title>Comprehensive subspecies identification of 175 nontuberculous mycobacteria species based on 7547 genomic profiles.</title>
        <authorList>
            <person name="Matsumoto Y."/>
            <person name="Kinjo T."/>
            <person name="Motooka D."/>
            <person name="Nabeya D."/>
            <person name="Jung N."/>
            <person name="Uechi K."/>
            <person name="Horii T."/>
            <person name="Iida T."/>
            <person name="Fujita J."/>
            <person name="Nakamura S."/>
        </authorList>
    </citation>
    <scope>NUCLEOTIDE SEQUENCE [LARGE SCALE GENOMIC DNA]</scope>
    <source>
        <strain evidence="3 4">JCM 14742</strain>
    </source>
</reference>
<dbReference type="GO" id="GO:0007165">
    <property type="term" value="P:signal transduction"/>
    <property type="evidence" value="ECO:0007669"/>
    <property type="project" value="InterPro"/>
</dbReference>
<dbReference type="InterPro" id="IPR000157">
    <property type="entry name" value="TIR_dom"/>
</dbReference>
<dbReference type="RefSeq" id="WP_161494173.1">
    <property type="nucleotide sequence ID" value="NZ_AP022614.1"/>
</dbReference>
<dbReference type="AlphaFoldDB" id="A0A7I7YUF8"/>
<evidence type="ECO:0000313" key="4">
    <source>
        <dbReference type="Proteomes" id="UP000467105"/>
    </source>
</evidence>
<dbReference type="SUPFAM" id="SSF52200">
    <property type="entry name" value="Toll/Interleukin receptor TIR domain"/>
    <property type="match status" value="1"/>
</dbReference>
<dbReference type="Proteomes" id="UP000467105">
    <property type="component" value="Chromosome"/>
</dbReference>
<keyword evidence="2" id="KW-0472">Membrane</keyword>
<dbReference type="InterPro" id="IPR007890">
    <property type="entry name" value="CHASE2"/>
</dbReference>
<dbReference type="EMBL" id="AP022614">
    <property type="protein sequence ID" value="BBZ45410.1"/>
    <property type="molecule type" value="Genomic_DNA"/>
</dbReference>
<keyword evidence="2" id="KW-1133">Transmembrane helix</keyword>
<dbReference type="Pfam" id="PF13676">
    <property type="entry name" value="TIR_2"/>
    <property type="match status" value="1"/>
</dbReference>
<dbReference type="PROSITE" id="PS50104">
    <property type="entry name" value="TIR"/>
    <property type="match status" value="1"/>
</dbReference>
<dbReference type="Pfam" id="PF05226">
    <property type="entry name" value="CHASE2"/>
    <property type="match status" value="1"/>
</dbReference>
<feature type="transmembrane region" description="Helical" evidence="2">
    <location>
        <begin position="281"/>
        <end position="298"/>
    </location>
</feature>
<dbReference type="OrthoDB" id="3654490at2"/>